<organism evidence="5 6">
    <name type="scientific">Trema orientale</name>
    <name type="common">Charcoal tree</name>
    <name type="synonym">Celtis orientalis</name>
    <dbReference type="NCBI Taxonomy" id="63057"/>
    <lineage>
        <taxon>Eukaryota</taxon>
        <taxon>Viridiplantae</taxon>
        <taxon>Streptophyta</taxon>
        <taxon>Embryophyta</taxon>
        <taxon>Tracheophyta</taxon>
        <taxon>Spermatophyta</taxon>
        <taxon>Magnoliopsida</taxon>
        <taxon>eudicotyledons</taxon>
        <taxon>Gunneridae</taxon>
        <taxon>Pentapetalae</taxon>
        <taxon>rosids</taxon>
        <taxon>fabids</taxon>
        <taxon>Rosales</taxon>
        <taxon>Cannabaceae</taxon>
        <taxon>Trema</taxon>
    </lineage>
</organism>
<dbReference type="Proteomes" id="UP000237000">
    <property type="component" value="Unassembled WGS sequence"/>
</dbReference>
<dbReference type="Gene3D" id="1.20.1050.10">
    <property type="match status" value="2"/>
</dbReference>
<dbReference type="PROSITE" id="PS50404">
    <property type="entry name" value="GST_NTER"/>
    <property type="match status" value="1"/>
</dbReference>
<dbReference type="SUPFAM" id="SSF47616">
    <property type="entry name" value="GST C-terminal domain-like"/>
    <property type="match status" value="1"/>
</dbReference>
<dbReference type="InParanoid" id="A0A2P5C354"/>
<comment type="subcellular location">
    <subcellularLocation>
        <location evidence="3">Cytoplasm</location>
        <location evidence="3">Cytosol</location>
    </subcellularLocation>
</comment>
<comment type="caution">
    <text evidence="5">The sequence shown here is derived from an EMBL/GenBank/DDBJ whole genome shotgun (WGS) entry which is preliminary data.</text>
</comment>
<sequence>MAKDSVKLFGFWASPFPTRVHWTLKLKGVKYEYIEENLPAKSPLLLQYNHVLKRIPVLVHNGEPLLDSFVIMEYIDETWKQNPILPEDPYERALARFWAKFVDDKCVPAIISAYTKKGGSREPEDPGEWSWGKMLLWSWLDWIYWARITEEVASVNMIDADITPILSAWFERVLEFPVIKECLPPRDKLLEQSMNVYEALMAGST</sequence>
<dbReference type="GO" id="GO:0005829">
    <property type="term" value="C:cytosol"/>
    <property type="evidence" value="ECO:0007669"/>
    <property type="project" value="UniProtKB-SubCell"/>
</dbReference>
<evidence type="ECO:0000256" key="1">
    <source>
        <dbReference type="ARBA" id="ARBA00022679"/>
    </source>
</evidence>
<dbReference type="CDD" id="cd03058">
    <property type="entry name" value="GST_N_Tau"/>
    <property type="match status" value="1"/>
</dbReference>
<dbReference type="InterPro" id="IPR045073">
    <property type="entry name" value="Omega/Tau-like"/>
</dbReference>
<dbReference type="EC" id="2.5.1.18" evidence="3"/>
<reference evidence="6" key="1">
    <citation type="submission" date="2016-06" db="EMBL/GenBank/DDBJ databases">
        <title>Parallel loss of symbiosis genes in relatives of nitrogen-fixing non-legume Parasponia.</title>
        <authorList>
            <person name="Van Velzen R."/>
            <person name="Holmer R."/>
            <person name="Bu F."/>
            <person name="Rutten L."/>
            <person name="Van Zeijl A."/>
            <person name="Liu W."/>
            <person name="Santuari L."/>
            <person name="Cao Q."/>
            <person name="Sharma T."/>
            <person name="Shen D."/>
            <person name="Roswanjaya Y."/>
            <person name="Wardhani T."/>
            <person name="Kalhor M.S."/>
            <person name="Jansen J."/>
            <person name="Van den Hoogen J."/>
            <person name="Gungor B."/>
            <person name="Hartog M."/>
            <person name="Hontelez J."/>
            <person name="Verver J."/>
            <person name="Yang W.-C."/>
            <person name="Schijlen E."/>
            <person name="Repin R."/>
            <person name="Schilthuizen M."/>
            <person name="Schranz E."/>
            <person name="Heidstra R."/>
            <person name="Miyata K."/>
            <person name="Fedorova E."/>
            <person name="Kohlen W."/>
            <person name="Bisseling T."/>
            <person name="Smit S."/>
            <person name="Geurts R."/>
        </authorList>
    </citation>
    <scope>NUCLEOTIDE SEQUENCE [LARGE SCALE GENOMIC DNA]</scope>
    <source>
        <strain evidence="6">cv. RG33-2</strain>
    </source>
</reference>
<dbReference type="EMBL" id="JXTC01000421">
    <property type="protein sequence ID" value="PON55445.1"/>
    <property type="molecule type" value="Genomic_DNA"/>
</dbReference>
<dbReference type="Gene3D" id="3.40.30.10">
    <property type="entry name" value="Glutaredoxin"/>
    <property type="match status" value="1"/>
</dbReference>
<dbReference type="STRING" id="63057.A0A2P5C354"/>
<dbReference type="GO" id="GO:0004364">
    <property type="term" value="F:glutathione transferase activity"/>
    <property type="evidence" value="ECO:0007669"/>
    <property type="project" value="UniProtKB-UniRule"/>
</dbReference>
<dbReference type="InterPro" id="IPR036249">
    <property type="entry name" value="Thioredoxin-like_sf"/>
</dbReference>
<evidence type="ECO:0000256" key="3">
    <source>
        <dbReference type="RuleBase" id="RU369102"/>
    </source>
</evidence>
<evidence type="ECO:0000256" key="2">
    <source>
        <dbReference type="ARBA" id="ARBA00047960"/>
    </source>
</evidence>
<dbReference type="InterPro" id="IPR004045">
    <property type="entry name" value="Glutathione_S-Trfase_N"/>
</dbReference>
<name>A0A2P5C354_TREOI</name>
<accession>A0A2P5C354</accession>
<dbReference type="AlphaFoldDB" id="A0A2P5C354"/>
<dbReference type="CDD" id="cd03185">
    <property type="entry name" value="GST_C_Tau"/>
    <property type="match status" value="1"/>
</dbReference>
<comment type="function">
    <text evidence="3">Is involved in the conjugation of reduced glutathione to a wide number of exogenous and endogenous hydrophobic electrophiles.</text>
</comment>
<keyword evidence="1 3" id="KW-0808">Transferase</keyword>
<dbReference type="PANTHER" id="PTHR11260">
    <property type="entry name" value="GLUTATHIONE S-TRANSFERASE, GST, SUPERFAMILY, GST DOMAIN CONTAINING"/>
    <property type="match status" value="1"/>
</dbReference>
<protein>
    <recommendedName>
        <fullName evidence="3">Glutathione S-transferase</fullName>
        <ecNumber evidence="3">2.5.1.18</ecNumber>
    </recommendedName>
</protein>
<dbReference type="PANTHER" id="PTHR11260:SF695">
    <property type="entry name" value="GLUTATHIONE TRANSFERASE"/>
    <property type="match status" value="1"/>
</dbReference>
<evidence type="ECO:0000313" key="5">
    <source>
        <dbReference type="EMBL" id="PON55445.1"/>
    </source>
</evidence>
<dbReference type="SFLD" id="SFLDS00019">
    <property type="entry name" value="Glutathione_Transferase_(cytos"/>
    <property type="match status" value="1"/>
</dbReference>
<dbReference type="SFLD" id="SFLDG00358">
    <property type="entry name" value="Main_(cytGST)"/>
    <property type="match status" value="1"/>
</dbReference>
<dbReference type="InterPro" id="IPR045074">
    <property type="entry name" value="GST_C_Tau"/>
</dbReference>
<dbReference type="InterPro" id="IPR040079">
    <property type="entry name" value="Glutathione_S-Trfase"/>
</dbReference>
<dbReference type="GO" id="GO:0006749">
    <property type="term" value="P:glutathione metabolic process"/>
    <property type="evidence" value="ECO:0007669"/>
    <property type="project" value="InterPro"/>
</dbReference>
<evidence type="ECO:0000259" key="4">
    <source>
        <dbReference type="PROSITE" id="PS50404"/>
    </source>
</evidence>
<comment type="catalytic activity">
    <reaction evidence="2 3">
        <text>RX + glutathione = an S-substituted glutathione + a halide anion + H(+)</text>
        <dbReference type="Rhea" id="RHEA:16437"/>
        <dbReference type="ChEBI" id="CHEBI:15378"/>
        <dbReference type="ChEBI" id="CHEBI:16042"/>
        <dbReference type="ChEBI" id="CHEBI:17792"/>
        <dbReference type="ChEBI" id="CHEBI:57925"/>
        <dbReference type="ChEBI" id="CHEBI:90779"/>
        <dbReference type="EC" id="2.5.1.18"/>
    </reaction>
</comment>
<proteinExistence type="inferred from homology"/>
<evidence type="ECO:0000313" key="6">
    <source>
        <dbReference type="Proteomes" id="UP000237000"/>
    </source>
</evidence>
<dbReference type="InterPro" id="IPR036282">
    <property type="entry name" value="Glutathione-S-Trfase_C_sf"/>
</dbReference>
<dbReference type="FunFam" id="3.40.30.10:FF:000014">
    <property type="entry name" value="Tau class glutathione S-transferase"/>
    <property type="match status" value="1"/>
</dbReference>
<dbReference type="OrthoDB" id="202840at2759"/>
<gene>
    <name evidence="5" type="ORF">TorRG33x02_299580</name>
</gene>
<dbReference type="SUPFAM" id="SSF52833">
    <property type="entry name" value="Thioredoxin-like"/>
    <property type="match status" value="1"/>
</dbReference>
<comment type="similarity">
    <text evidence="3">Belongs to the GST superfamily.</text>
</comment>
<keyword evidence="3" id="KW-0963">Cytoplasm</keyword>
<feature type="domain" description="GST N-terminal" evidence="4">
    <location>
        <begin position="4"/>
        <end position="83"/>
    </location>
</feature>
<keyword evidence="6" id="KW-1185">Reference proteome</keyword>
<dbReference type="Pfam" id="PF02798">
    <property type="entry name" value="GST_N"/>
    <property type="match status" value="1"/>
</dbReference>